<gene>
    <name evidence="2" type="ORF">BKA05_003379</name>
</gene>
<keyword evidence="1" id="KW-0732">Signal</keyword>
<evidence type="ECO:0000313" key="3">
    <source>
        <dbReference type="Proteomes" id="UP000537326"/>
    </source>
</evidence>
<name>A0A7Y9YHN1_9ACTN</name>
<comment type="caution">
    <text evidence="2">The sequence shown here is derived from an EMBL/GenBank/DDBJ whole genome shotgun (WGS) entry which is preliminary data.</text>
</comment>
<protein>
    <recommendedName>
        <fullName evidence="4">WD40-like Beta Propeller Repeat</fullName>
    </recommendedName>
</protein>
<feature type="signal peptide" evidence="1">
    <location>
        <begin position="1"/>
        <end position="25"/>
    </location>
</feature>
<feature type="chain" id="PRO_5031525897" description="WD40-like Beta Propeller Repeat" evidence="1">
    <location>
        <begin position="26"/>
        <end position="459"/>
    </location>
</feature>
<dbReference type="Proteomes" id="UP000537326">
    <property type="component" value="Unassembled WGS sequence"/>
</dbReference>
<proteinExistence type="predicted"/>
<evidence type="ECO:0000313" key="2">
    <source>
        <dbReference type="EMBL" id="NYI11864.1"/>
    </source>
</evidence>
<dbReference type="AlphaFoldDB" id="A0A7Y9YHN1"/>
<dbReference type="RefSeq" id="WP_179532492.1">
    <property type="nucleotide sequence ID" value="NZ_BAAAPP010000019.1"/>
</dbReference>
<evidence type="ECO:0000256" key="1">
    <source>
        <dbReference type="SAM" id="SignalP"/>
    </source>
</evidence>
<evidence type="ECO:0008006" key="4">
    <source>
        <dbReference type="Google" id="ProtNLM"/>
    </source>
</evidence>
<organism evidence="2 3">
    <name type="scientific">Nocardioides marinus</name>
    <dbReference type="NCBI Taxonomy" id="374514"/>
    <lineage>
        <taxon>Bacteria</taxon>
        <taxon>Bacillati</taxon>
        <taxon>Actinomycetota</taxon>
        <taxon>Actinomycetes</taxon>
        <taxon>Propionibacteriales</taxon>
        <taxon>Nocardioidaceae</taxon>
        <taxon>Nocardioides</taxon>
    </lineage>
</organism>
<sequence>MSRPATLSVPLVLTLLLAAAPAAPAAPAPRPSAAEPVLVVAPVVPVGAPVELVGGFPGAGEGRRVVVQHRRGGDWSAVARTRTSSGGVFEVSLEESEQRVHRYRAVVRRSADGPRARTRPVVTRVAPRVEEITAGLVDSDAYGHHAGLDVSADGRFVSFDSRGDGTDVFVWDRTRQRLALISPRTSEQTWGGSLSADGAVAAVSTYNSTIRPDQPGRTDYPFQGLVDLRAGLFAPRVTEDGRVVEGLDLQLSDDATRLLATSPRGGFALTQLVRDRTWWIPDRASDDRAEQPVLAAGGRHVAWVQGEQDPVTSQRRGRLMLWEQGSGRRELEVPGRTTLTPIGLSSDGGLVLVMAPRPGSEGPAEVTDLLLVSTDTGLVRELTADLPRGARGGVLADDGTLVHVGTEEGALVYDTATGTRVPVSPAPPFLDELDTGSGDGSVLVHVDGPTITTYMPVLP</sequence>
<keyword evidence="3" id="KW-1185">Reference proteome</keyword>
<accession>A0A7Y9YHN1</accession>
<reference evidence="2 3" key="1">
    <citation type="submission" date="2020-07" db="EMBL/GenBank/DDBJ databases">
        <title>Sequencing the genomes of 1000 actinobacteria strains.</title>
        <authorList>
            <person name="Klenk H.-P."/>
        </authorList>
    </citation>
    <scope>NUCLEOTIDE SEQUENCE [LARGE SCALE GENOMIC DNA]</scope>
    <source>
        <strain evidence="2 3">DSM 18248</strain>
    </source>
</reference>
<dbReference type="EMBL" id="JACBZI010000001">
    <property type="protein sequence ID" value="NYI11864.1"/>
    <property type="molecule type" value="Genomic_DNA"/>
</dbReference>
<dbReference type="SUPFAM" id="SSF69322">
    <property type="entry name" value="Tricorn protease domain 2"/>
    <property type="match status" value="1"/>
</dbReference>